<gene>
    <name evidence="3" type="ORF">A3770_01p05600</name>
</gene>
<accession>A0A5B8MFB8</accession>
<feature type="coiled-coil region" evidence="1">
    <location>
        <begin position="91"/>
        <end position="118"/>
    </location>
</feature>
<evidence type="ECO:0000313" key="4">
    <source>
        <dbReference type="Proteomes" id="UP000316726"/>
    </source>
</evidence>
<evidence type="ECO:0000256" key="1">
    <source>
        <dbReference type="SAM" id="Coils"/>
    </source>
</evidence>
<reference evidence="3 4" key="1">
    <citation type="submission" date="2018-07" db="EMBL/GenBank/DDBJ databases">
        <title>The complete nuclear genome of the prasinophyte Chloropicon primus (CCMP1205).</title>
        <authorList>
            <person name="Pombert J.-F."/>
            <person name="Otis C."/>
            <person name="Turmel M."/>
            <person name="Lemieux C."/>
        </authorList>
    </citation>
    <scope>NUCLEOTIDE SEQUENCE [LARGE SCALE GENOMIC DNA]</scope>
    <source>
        <strain evidence="3 4">CCMP1205</strain>
    </source>
</reference>
<keyword evidence="4" id="KW-1185">Reference proteome</keyword>
<sequence>MERKRREEFEQQLGGLTNFVQSELATVREGKARNRTHSIAGVEMMLGSLGKVRTRAGRKSSIIGVENMLQSIDQALVHAGSEASTPEKAKAKEKDREAAVLSETMAQWEQRFTLLEEKLSKIVDLAGGSASVSESTKAKRKLFSKGEAGGAAAVTVGTQTDEVYSHYLHTAETMESLSYSICRRVAQYLEERLLVPGVRIGGSVREDLRSGLAEDFDESKPSISGLGLLPDLRALSSPVSDPIFADEINVPKLNSNFKYDYVNEEQRTPREVKRQELAQMVRSLDPPFTKSPKSKGLRVMHSERHRRNLFD</sequence>
<organism evidence="3 4">
    <name type="scientific">Chloropicon primus</name>
    <dbReference type="NCBI Taxonomy" id="1764295"/>
    <lineage>
        <taxon>Eukaryota</taxon>
        <taxon>Viridiplantae</taxon>
        <taxon>Chlorophyta</taxon>
        <taxon>Chloropicophyceae</taxon>
        <taxon>Chloropicales</taxon>
        <taxon>Chloropicaceae</taxon>
        <taxon>Chloropicon</taxon>
    </lineage>
</organism>
<evidence type="ECO:0000256" key="2">
    <source>
        <dbReference type="SAM" id="MobiDB-lite"/>
    </source>
</evidence>
<protein>
    <submittedName>
        <fullName evidence="3">Uncharacterized protein</fullName>
    </submittedName>
</protein>
<evidence type="ECO:0000313" key="3">
    <source>
        <dbReference type="EMBL" id="QDZ18042.1"/>
    </source>
</evidence>
<feature type="compositionally biased region" description="Basic residues" evidence="2">
    <location>
        <begin position="292"/>
        <end position="311"/>
    </location>
</feature>
<dbReference type="EMBL" id="CP031034">
    <property type="protein sequence ID" value="QDZ18042.1"/>
    <property type="molecule type" value="Genomic_DNA"/>
</dbReference>
<name>A0A5B8MFB8_9CHLO</name>
<keyword evidence="1" id="KW-0175">Coiled coil</keyword>
<feature type="region of interest" description="Disordered" evidence="2">
    <location>
        <begin position="285"/>
        <end position="311"/>
    </location>
</feature>
<proteinExistence type="predicted"/>
<dbReference type="AlphaFoldDB" id="A0A5B8MFB8"/>
<dbReference type="Proteomes" id="UP000316726">
    <property type="component" value="Chromosome 1"/>
</dbReference>